<keyword evidence="6" id="KW-1185">Reference proteome</keyword>
<dbReference type="Proteomes" id="UP000004291">
    <property type="component" value="Chromosome"/>
</dbReference>
<comment type="similarity">
    <text evidence="1 4">Belongs to the trimethylamine methyltransferase family.</text>
</comment>
<dbReference type="InterPro" id="IPR010426">
    <property type="entry name" value="MTTB_MeTrfase"/>
</dbReference>
<evidence type="ECO:0000256" key="3">
    <source>
        <dbReference type="ARBA" id="ARBA00022679"/>
    </source>
</evidence>
<evidence type="ECO:0000256" key="4">
    <source>
        <dbReference type="PIRNR" id="PIRNR037567"/>
    </source>
</evidence>
<reference evidence="5 6" key="2">
    <citation type="submission" date="2012-06" db="EMBL/GenBank/DDBJ databases">
        <authorList>
            <person name="Fiebig A."/>
        </authorList>
    </citation>
    <scope>NUCLEOTIDE SEQUENCE [LARGE SCALE GENOMIC DNA]</scope>
    <source>
        <strain evidence="5 6">DFL-43</strain>
    </source>
</reference>
<dbReference type="eggNOG" id="COG5598">
    <property type="taxonomic scope" value="Bacteria"/>
</dbReference>
<keyword evidence="3 4" id="KW-0808">Transferase</keyword>
<dbReference type="STRING" id="411684.HPDFL43_14482"/>
<gene>
    <name evidence="5" type="ORF">HPDFL43_14482</name>
</gene>
<dbReference type="EC" id="2.1.1.-" evidence="4"/>
<evidence type="ECO:0000256" key="2">
    <source>
        <dbReference type="ARBA" id="ARBA00022603"/>
    </source>
</evidence>
<keyword evidence="2 5" id="KW-0489">Methyltransferase</keyword>
<evidence type="ECO:0000256" key="1">
    <source>
        <dbReference type="ARBA" id="ARBA00007137"/>
    </source>
</evidence>
<dbReference type="GO" id="GO:0015948">
    <property type="term" value="P:methanogenesis"/>
    <property type="evidence" value="ECO:0007669"/>
    <property type="project" value="UniProtKB-UniRule"/>
</dbReference>
<evidence type="ECO:0000313" key="5">
    <source>
        <dbReference type="EMBL" id="EDQ34212.2"/>
    </source>
</evidence>
<dbReference type="OrthoDB" id="5713681at2"/>
<dbReference type="Pfam" id="PF06253">
    <property type="entry name" value="MTTB"/>
    <property type="match status" value="1"/>
</dbReference>
<dbReference type="PIRSF" id="PIRSF037567">
    <property type="entry name" value="MTTB_MeTrfase"/>
    <property type="match status" value="1"/>
</dbReference>
<evidence type="ECO:0000313" key="6">
    <source>
        <dbReference type="Proteomes" id="UP000004291"/>
    </source>
</evidence>
<dbReference type="GO" id="GO:0032259">
    <property type="term" value="P:methylation"/>
    <property type="evidence" value="ECO:0007669"/>
    <property type="project" value="UniProtKB-KW"/>
</dbReference>
<comment type="caution">
    <text evidence="5">The sequence shown here is derived from an EMBL/GenBank/DDBJ whole genome shotgun (WGS) entry which is preliminary data.</text>
</comment>
<organism evidence="5 6">
    <name type="scientific">Hoeflea phototrophica (strain DSM 17068 / NCIMB 14078 / DFL-43)</name>
    <dbReference type="NCBI Taxonomy" id="411684"/>
    <lineage>
        <taxon>Bacteria</taxon>
        <taxon>Pseudomonadati</taxon>
        <taxon>Pseudomonadota</taxon>
        <taxon>Alphaproteobacteria</taxon>
        <taxon>Hyphomicrobiales</taxon>
        <taxon>Rhizobiaceae</taxon>
        <taxon>Hoeflea</taxon>
    </lineage>
</organism>
<dbReference type="InterPro" id="IPR038601">
    <property type="entry name" value="MttB-like_sf"/>
</dbReference>
<accession>A9D2I3</accession>
<name>A9D2I3_HOEPD</name>
<dbReference type="GO" id="GO:0008168">
    <property type="term" value="F:methyltransferase activity"/>
    <property type="evidence" value="ECO:0007669"/>
    <property type="project" value="UniProtKB-KW"/>
</dbReference>
<dbReference type="Gene3D" id="3.20.20.480">
    <property type="entry name" value="Trimethylamine methyltransferase-like"/>
    <property type="match status" value="1"/>
</dbReference>
<protein>
    <recommendedName>
        <fullName evidence="4">Methyltransferase</fullName>
        <ecNumber evidence="4">2.1.1.-</ecNumber>
    </recommendedName>
</protein>
<reference evidence="5 6" key="1">
    <citation type="submission" date="2007-10" db="EMBL/GenBank/DDBJ databases">
        <authorList>
            <person name="Wagner-Dobler I."/>
            <person name="Ferriera S."/>
            <person name="Johnson J."/>
            <person name="Kravitz S."/>
            <person name="Beeson K."/>
            <person name="Sutton G."/>
            <person name="Rogers Y.-H."/>
            <person name="Friedman R."/>
            <person name="Frazier M."/>
            <person name="Venter J.C."/>
        </authorList>
    </citation>
    <scope>NUCLEOTIDE SEQUENCE [LARGE SCALE GENOMIC DNA]</scope>
    <source>
        <strain evidence="5 6">DFL-43</strain>
    </source>
</reference>
<dbReference type="HOGENOM" id="CLU_033581_1_0_5"/>
<sequence length="526" mass="55921">MEPTLEPLADTLIEAPVAEKQGRRSGGRAGRVAVRTAPLAANLRPVRPGMSGGQYSALSEANVLRIHEAALDALETIGLSQAPPSGIEIMTGAGAILGDDGRLRFPRALVEDMLALAKKDVVLHGRDPAYDLDLSGTRVHYGTAGAAVHVVDVETRTYRESTAKDLFEASRITHALDNVHFFQRAMVCRDVVDNFEMDINTLYACCGGTTKHVGTSFSDPSHIAGCMDFLHTVAGGEEAWRARPFVSNSNCFVVPPMKFAEESCITMENCIRAGMPVLLLSAGQAGATAPAPLATAIVQAVAECLAGVVYVNAMAPGHPAVFGTWPFVSDLRSGAMSGGSGEQALLTAGCAQMHRFYGLPGGAAAGIADSKLPDMQAGWEQATSNVMAGLSGLNMVYESVGMHASLLGFCMESLVLGDDMLGQVLRCVRGIDVTEDSVSLEAMREVCLEGPGHYLGHSQTLSVMQTEYIYPVLADRTSPKEWVEIGKPDLVQKAIARKNRILDQSTVPLFDPVTDAALRAAFNIYI</sequence>
<proteinExistence type="inferred from homology"/>
<dbReference type="RefSeq" id="WP_156970319.1">
    <property type="nucleotide sequence ID" value="NZ_CM002917.1"/>
</dbReference>
<dbReference type="AlphaFoldDB" id="A9D2I3"/>
<dbReference type="EMBL" id="ABIA03000004">
    <property type="protein sequence ID" value="EDQ34212.2"/>
    <property type="molecule type" value="Genomic_DNA"/>
</dbReference>